<comment type="caution">
    <text evidence="2">The sequence shown here is derived from an EMBL/GenBank/DDBJ whole genome shotgun (WGS) entry which is preliminary data.</text>
</comment>
<evidence type="ECO:0000256" key="1">
    <source>
        <dbReference type="SAM" id="Phobius"/>
    </source>
</evidence>
<keyword evidence="1" id="KW-0472">Membrane</keyword>
<organism evidence="2 3">
    <name type="scientific">Allobranchiibius huperziae</name>
    <dbReference type="NCBI Taxonomy" id="1874116"/>
    <lineage>
        <taxon>Bacteria</taxon>
        <taxon>Bacillati</taxon>
        <taxon>Actinomycetota</taxon>
        <taxon>Actinomycetes</taxon>
        <taxon>Micrococcales</taxon>
        <taxon>Dermacoccaceae</taxon>
        <taxon>Allobranchiibius</taxon>
    </lineage>
</organism>
<feature type="transmembrane region" description="Helical" evidence="1">
    <location>
        <begin position="63"/>
        <end position="83"/>
    </location>
</feature>
<protein>
    <recommendedName>
        <fullName evidence="4">DUF3017 domain-containing protein</fullName>
    </recommendedName>
</protein>
<sequence length="85" mass="8943">MKPARLGPAWWTIALASVVALLIAYFGSLRAGGYALAVVLLLAAFLRLLPASVTDGLAVRSRMVDVLTLCSFALAVVVIFAVVKI</sequence>
<keyword evidence="1" id="KW-0812">Transmembrane</keyword>
<dbReference type="AlphaFoldDB" id="A0A853DHQ7"/>
<evidence type="ECO:0008006" key="4">
    <source>
        <dbReference type="Google" id="ProtNLM"/>
    </source>
</evidence>
<proteinExistence type="predicted"/>
<evidence type="ECO:0000313" key="2">
    <source>
        <dbReference type="EMBL" id="NYJ75553.1"/>
    </source>
</evidence>
<reference evidence="2 3" key="1">
    <citation type="submission" date="2020-07" db="EMBL/GenBank/DDBJ databases">
        <title>Sequencing the genomes of 1000 actinobacteria strains.</title>
        <authorList>
            <person name="Klenk H.-P."/>
        </authorList>
    </citation>
    <scope>NUCLEOTIDE SEQUENCE [LARGE SCALE GENOMIC DNA]</scope>
    <source>
        <strain evidence="2 3">DSM 29531</strain>
    </source>
</reference>
<dbReference type="RefSeq" id="WP_179482323.1">
    <property type="nucleotide sequence ID" value="NZ_JACCFW010000001.1"/>
</dbReference>
<accession>A0A853DHQ7</accession>
<dbReference type="Pfam" id="PF11222">
    <property type="entry name" value="DUF3017"/>
    <property type="match status" value="1"/>
</dbReference>
<keyword evidence="3" id="KW-1185">Reference proteome</keyword>
<gene>
    <name evidence="2" type="ORF">HNR15_002516</name>
</gene>
<evidence type="ECO:0000313" key="3">
    <source>
        <dbReference type="Proteomes" id="UP000571817"/>
    </source>
</evidence>
<keyword evidence="1" id="KW-1133">Transmembrane helix</keyword>
<dbReference type="Proteomes" id="UP000571817">
    <property type="component" value="Unassembled WGS sequence"/>
</dbReference>
<feature type="transmembrane region" description="Helical" evidence="1">
    <location>
        <begin position="9"/>
        <end position="27"/>
    </location>
</feature>
<dbReference type="EMBL" id="JACCFW010000001">
    <property type="protein sequence ID" value="NYJ75553.1"/>
    <property type="molecule type" value="Genomic_DNA"/>
</dbReference>
<feature type="transmembrane region" description="Helical" evidence="1">
    <location>
        <begin position="33"/>
        <end position="51"/>
    </location>
</feature>
<dbReference type="InterPro" id="IPR021385">
    <property type="entry name" value="DUF3017"/>
</dbReference>
<name>A0A853DHQ7_9MICO</name>